<accession>J9H405</accession>
<dbReference type="PANTHER" id="PTHR47619">
    <property type="entry name" value="METALLO-HYDROLASE YYCJ-RELATED"/>
    <property type="match status" value="1"/>
</dbReference>
<dbReference type="Pfam" id="PF12706">
    <property type="entry name" value="Lactamase_B_2"/>
    <property type="match status" value="1"/>
</dbReference>
<dbReference type="InterPro" id="IPR001279">
    <property type="entry name" value="Metallo-B-lactamas"/>
</dbReference>
<dbReference type="PANTHER" id="PTHR47619:SF1">
    <property type="entry name" value="EXODEOXYRIBONUCLEASE WALJ"/>
    <property type="match status" value="1"/>
</dbReference>
<dbReference type="AlphaFoldDB" id="J9H405"/>
<comment type="caution">
    <text evidence="2">The sequence shown here is derived from an EMBL/GenBank/DDBJ whole genome shotgun (WGS) entry which is preliminary data.</text>
</comment>
<dbReference type="SMART" id="SM00849">
    <property type="entry name" value="Lactamase_B"/>
    <property type="match status" value="1"/>
</dbReference>
<sequence length="269" mass="30202">MLQFISLASGSDGNCYYMRCDGYGLLIDLGIGIRKFKRAFSDYGLQLAQIRAMLVTHDHTDHVKAVGALSQEFRIPVYTSKKVHASMQANHYFAKKVPAEFQQIITHGTPFDLGPFHITAFFVPHDSAENNGYLIEVEDKKFVIMTDIGHFTEEMPDFVSQATHLIIESNYEPGMLEGGRYPARLKERISGPNGHISNGETAHFLAQHLSPERIQYIWLCHLSAENNLPRLAQDASVQALTEAGFTLNEGDSPRLQVLPRRTPTLLMDL</sequence>
<evidence type="ECO:0000259" key="1">
    <source>
        <dbReference type="SMART" id="SM00849"/>
    </source>
</evidence>
<gene>
    <name evidence="2" type="ORF">EVA_00554</name>
</gene>
<evidence type="ECO:0000313" key="2">
    <source>
        <dbReference type="EMBL" id="EJX10748.1"/>
    </source>
</evidence>
<protein>
    <submittedName>
        <fullName evidence="2">Metallo-beta-lactamase superfamily protein</fullName>
    </submittedName>
</protein>
<dbReference type="SUPFAM" id="SSF56281">
    <property type="entry name" value="Metallo-hydrolase/oxidoreductase"/>
    <property type="match status" value="1"/>
</dbReference>
<name>J9H405_9ZZZZ</name>
<dbReference type="Gene3D" id="3.60.15.10">
    <property type="entry name" value="Ribonuclease Z/Hydroxyacylglutathione hydrolase-like"/>
    <property type="match status" value="1"/>
</dbReference>
<organism evidence="2">
    <name type="scientific">gut metagenome</name>
    <dbReference type="NCBI Taxonomy" id="749906"/>
    <lineage>
        <taxon>unclassified sequences</taxon>
        <taxon>metagenomes</taxon>
        <taxon>organismal metagenomes</taxon>
    </lineage>
</organism>
<proteinExistence type="predicted"/>
<reference evidence="2" key="1">
    <citation type="journal article" date="2012" name="PLoS ONE">
        <title>Gene sets for utilization of primary and secondary nutrition supplies in the distal gut of endangered iberian lynx.</title>
        <authorList>
            <person name="Alcaide M."/>
            <person name="Messina E."/>
            <person name="Richter M."/>
            <person name="Bargiela R."/>
            <person name="Peplies J."/>
            <person name="Huws S.A."/>
            <person name="Newbold C.J."/>
            <person name="Golyshin P.N."/>
            <person name="Simon M.A."/>
            <person name="Lopez G."/>
            <person name="Yakimov M.M."/>
            <person name="Ferrer M."/>
        </authorList>
    </citation>
    <scope>NUCLEOTIDE SEQUENCE</scope>
</reference>
<dbReference type="EMBL" id="AMCI01000100">
    <property type="protein sequence ID" value="EJX10748.1"/>
    <property type="molecule type" value="Genomic_DNA"/>
</dbReference>
<feature type="domain" description="Metallo-beta-lactamase" evidence="1">
    <location>
        <begin position="12"/>
        <end position="200"/>
    </location>
</feature>
<dbReference type="InterPro" id="IPR052533">
    <property type="entry name" value="WalJ/YycJ-like"/>
</dbReference>
<dbReference type="InterPro" id="IPR036866">
    <property type="entry name" value="RibonucZ/Hydroxyglut_hydro"/>
</dbReference>